<dbReference type="Pfam" id="PF22014">
    <property type="entry name" value="DUF6932"/>
    <property type="match status" value="1"/>
</dbReference>
<sequence>MDFTVQANGQDYFLAPGRYQVDGDEARALLVDSERFTGSTTREQIWNGFELYMGHFFRLDEHFSETLKGESLVHCVWLGGSFVSSRLNPRNADLTVFVNDAAAQAIKGKPRSGWMTKAFTRIHTEREYLLSALEVRYHPISSVFDLDVLEHPQLEYLRQRGAWDDWWQRCRPAGQKDAPTLESAVPKRGYLEVTL</sequence>
<dbReference type="InterPro" id="IPR053860">
    <property type="entry name" value="DUF6932"/>
</dbReference>
<dbReference type="EMBL" id="JAAWWP010000001">
    <property type="protein sequence ID" value="NKI40205.1"/>
    <property type="molecule type" value="Genomic_DNA"/>
</dbReference>
<gene>
    <name evidence="1" type="ORF">HFV08_02840</name>
</gene>
<evidence type="ECO:0000313" key="1">
    <source>
        <dbReference type="EMBL" id="NKI40205.1"/>
    </source>
</evidence>
<evidence type="ECO:0000313" key="2">
    <source>
        <dbReference type="Proteomes" id="UP000772196"/>
    </source>
</evidence>
<proteinExistence type="predicted"/>
<organism evidence="1 2">
    <name type="scientific">Streptomyces physcomitrii</name>
    <dbReference type="NCBI Taxonomy" id="2724184"/>
    <lineage>
        <taxon>Bacteria</taxon>
        <taxon>Bacillati</taxon>
        <taxon>Actinomycetota</taxon>
        <taxon>Actinomycetes</taxon>
        <taxon>Kitasatosporales</taxon>
        <taxon>Streptomycetaceae</taxon>
        <taxon>Streptomyces</taxon>
    </lineage>
</organism>
<comment type="caution">
    <text evidence="1">The sequence shown here is derived from an EMBL/GenBank/DDBJ whole genome shotgun (WGS) entry which is preliminary data.</text>
</comment>
<dbReference type="Proteomes" id="UP000772196">
    <property type="component" value="Unassembled WGS sequence"/>
</dbReference>
<keyword evidence="2" id="KW-1185">Reference proteome</keyword>
<reference evidence="1 2" key="1">
    <citation type="submission" date="2020-04" db="EMBL/GenBank/DDBJ databases">
        <title>Phylogenetic Diversity and Antibacterial Activity against Ralstonia solanacearum of Endophytic Actinomycete Isolated from Moss.</title>
        <authorList>
            <person name="Zhuang X."/>
        </authorList>
    </citation>
    <scope>NUCLEOTIDE SEQUENCE [LARGE SCALE GENOMIC DNA]</scope>
    <source>
        <strain evidence="1 2">LD120</strain>
    </source>
</reference>
<protein>
    <submittedName>
        <fullName evidence="1">Uncharacterized protein</fullName>
    </submittedName>
</protein>
<name>A0ABX1GVU6_9ACTN</name>
<accession>A0ABX1GVU6</accession>